<accession>A0A1I5BIF0</accession>
<dbReference type="InterPro" id="IPR007349">
    <property type="entry name" value="DUF418"/>
</dbReference>
<feature type="domain" description="DUF418" evidence="2">
    <location>
        <begin position="210"/>
        <end position="372"/>
    </location>
</feature>
<feature type="transmembrane region" description="Helical" evidence="1">
    <location>
        <begin position="184"/>
        <end position="209"/>
    </location>
</feature>
<reference evidence="3 4" key="1">
    <citation type="submission" date="2016-10" db="EMBL/GenBank/DDBJ databases">
        <authorList>
            <person name="de Groot N.N."/>
        </authorList>
    </citation>
    <scope>NUCLEOTIDE SEQUENCE [LARGE SCALE GENOMIC DNA]</scope>
    <source>
        <strain evidence="3 4">CGMCC 4.1877</strain>
    </source>
</reference>
<dbReference type="Pfam" id="PF04235">
    <property type="entry name" value="DUF418"/>
    <property type="match status" value="1"/>
</dbReference>
<feature type="transmembrane region" description="Helical" evidence="1">
    <location>
        <begin position="306"/>
        <end position="328"/>
    </location>
</feature>
<dbReference type="EMBL" id="FOUY01000020">
    <property type="protein sequence ID" value="SFN74515.1"/>
    <property type="molecule type" value="Genomic_DNA"/>
</dbReference>
<sequence>MTTPAPTTRMAAPDLARGAMLLLIVLAHAPLYLTGTPPAPSLADEVVAVAGTLLVDSRAYPMFAALLGYGLVLSVTRLRAAGVSDDDARRSIRRRGRWLLLFGLVHALLVAPIEILGAYGLALLLIAGLVFWPDRVLRRTGYALLALNAVGILLFSSGGVDGGASGEYAPGMLGHDVEGLFVRLIVWTVAVVSNVVVWPVLVALLAGVLAARHRVLEEPARHAVLLRRLVWTGIPVAVLAAVPLVLVEQGVLPASLTAPATLVQIMSGLAGGLGYAAAFGLLGARLSGAPLPRALRPLAATGRRSLTCYLLQSCLLVGMLSQAFAGFGAGTGEAGAVLAAVLAWVVAVLVATGLERAGLPGPADALLRRLVRRGLPHRDTDHDPGARTGP</sequence>
<evidence type="ECO:0000256" key="1">
    <source>
        <dbReference type="SAM" id="Phobius"/>
    </source>
</evidence>
<dbReference type="PANTHER" id="PTHR30590:SF2">
    <property type="entry name" value="INNER MEMBRANE PROTEIN"/>
    <property type="match status" value="1"/>
</dbReference>
<dbReference type="PANTHER" id="PTHR30590">
    <property type="entry name" value="INNER MEMBRANE PROTEIN"/>
    <property type="match status" value="1"/>
</dbReference>
<dbReference type="STRING" id="260086.SAMN05216207_1020110"/>
<evidence type="ECO:0000259" key="2">
    <source>
        <dbReference type="Pfam" id="PF04235"/>
    </source>
</evidence>
<dbReference type="InterPro" id="IPR052529">
    <property type="entry name" value="Bact_Transport_Assoc"/>
</dbReference>
<keyword evidence="1" id="KW-1133">Transmembrane helix</keyword>
<name>A0A1I5BIF0_PSUAM</name>
<evidence type="ECO:0000313" key="3">
    <source>
        <dbReference type="EMBL" id="SFN74515.1"/>
    </source>
</evidence>
<gene>
    <name evidence="3" type="ORF">SAMN05216207_1020110</name>
</gene>
<dbReference type="OrthoDB" id="2388539at2"/>
<feature type="transmembrane region" description="Helical" evidence="1">
    <location>
        <begin position="59"/>
        <end position="78"/>
    </location>
</feature>
<feature type="transmembrane region" description="Helical" evidence="1">
    <location>
        <begin position="266"/>
        <end position="286"/>
    </location>
</feature>
<keyword evidence="1" id="KW-0812">Transmembrane</keyword>
<protein>
    <submittedName>
        <fullName evidence="3">Uncharacterized membrane protein YeiB</fullName>
    </submittedName>
</protein>
<dbReference type="RefSeq" id="WP_093346285.1">
    <property type="nucleotide sequence ID" value="NZ_FOUY01000020.1"/>
</dbReference>
<dbReference type="AlphaFoldDB" id="A0A1I5BIF0"/>
<evidence type="ECO:0000313" key="4">
    <source>
        <dbReference type="Proteomes" id="UP000199614"/>
    </source>
</evidence>
<dbReference type="Proteomes" id="UP000199614">
    <property type="component" value="Unassembled WGS sequence"/>
</dbReference>
<keyword evidence="4" id="KW-1185">Reference proteome</keyword>
<keyword evidence="1" id="KW-0472">Membrane</keyword>
<organism evidence="3 4">
    <name type="scientific">Pseudonocardia ammonioxydans</name>
    <dbReference type="NCBI Taxonomy" id="260086"/>
    <lineage>
        <taxon>Bacteria</taxon>
        <taxon>Bacillati</taxon>
        <taxon>Actinomycetota</taxon>
        <taxon>Actinomycetes</taxon>
        <taxon>Pseudonocardiales</taxon>
        <taxon>Pseudonocardiaceae</taxon>
        <taxon>Pseudonocardia</taxon>
    </lineage>
</organism>
<proteinExistence type="predicted"/>
<feature type="transmembrane region" description="Helical" evidence="1">
    <location>
        <begin position="99"/>
        <end position="132"/>
    </location>
</feature>
<feature type="transmembrane region" description="Helical" evidence="1">
    <location>
        <begin position="334"/>
        <end position="354"/>
    </location>
</feature>
<feature type="transmembrane region" description="Helical" evidence="1">
    <location>
        <begin position="229"/>
        <end position="246"/>
    </location>
</feature>